<accession>A0A381NUY6</accession>
<evidence type="ECO:0000256" key="1">
    <source>
        <dbReference type="ARBA" id="ARBA00023002"/>
    </source>
</evidence>
<dbReference type="Pfam" id="PF07355">
    <property type="entry name" value="GRDB"/>
    <property type="match status" value="1"/>
</dbReference>
<organism evidence="2">
    <name type="scientific">marine metagenome</name>
    <dbReference type="NCBI Taxonomy" id="408172"/>
    <lineage>
        <taxon>unclassified sequences</taxon>
        <taxon>metagenomes</taxon>
        <taxon>ecological metagenomes</taxon>
    </lineage>
</organism>
<sequence length="162" mass="18509">MRQPPVDYIERTREQYASLGYPPYQWVRNQEPSTLVIPTKPMHEWRVGLIASGGIYVAGQIAFHFRDDISYREIAFETPTDRIRTTHFAYDLTDSRRDPNVVFPLDTLRGLVRDGTVGELPTHAYTFMGGIYSARKVRDVLAPALVTRLLQDEVDVALMVPV</sequence>
<evidence type="ECO:0008006" key="3">
    <source>
        <dbReference type="Google" id="ProtNLM"/>
    </source>
</evidence>
<dbReference type="EMBL" id="UINC01000554">
    <property type="protein sequence ID" value="SUZ57303.1"/>
    <property type="molecule type" value="Genomic_DNA"/>
</dbReference>
<dbReference type="AlphaFoldDB" id="A0A381NUY6"/>
<dbReference type="InterPro" id="IPR010187">
    <property type="entry name" value="Various_sel_PB"/>
</dbReference>
<proteinExistence type="predicted"/>
<protein>
    <recommendedName>
        <fullName evidence="3">Selenoprotein B glycine/betaine/sarcosine/D-proline reductase</fullName>
    </recommendedName>
</protein>
<gene>
    <name evidence="2" type="ORF">METZ01_LOCUS10157</name>
</gene>
<dbReference type="GO" id="GO:0050485">
    <property type="term" value="F:oxidoreductase activity, acting on X-H and Y-H to form an X-Y bond, with a disulfide as acceptor"/>
    <property type="evidence" value="ECO:0007669"/>
    <property type="project" value="InterPro"/>
</dbReference>
<reference evidence="2" key="1">
    <citation type="submission" date="2018-05" db="EMBL/GenBank/DDBJ databases">
        <authorList>
            <person name="Lanie J.A."/>
            <person name="Ng W.-L."/>
            <person name="Kazmierczak K.M."/>
            <person name="Andrzejewski T.M."/>
            <person name="Davidsen T.M."/>
            <person name="Wayne K.J."/>
            <person name="Tettelin H."/>
            <person name="Glass J.I."/>
            <person name="Rusch D."/>
            <person name="Podicherti R."/>
            <person name="Tsui H.-C.T."/>
            <person name="Winkler M.E."/>
        </authorList>
    </citation>
    <scope>NUCLEOTIDE SEQUENCE</scope>
</reference>
<evidence type="ECO:0000313" key="2">
    <source>
        <dbReference type="EMBL" id="SUZ57303.1"/>
    </source>
</evidence>
<name>A0A381NUY6_9ZZZZ</name>
<keyword evidence="1" id="KW-0560">Oxidoreductase</keyword>